<keyword evidence="2" id="KW-1185">Reference proteome</keyword>
<protein>
    <recommendedName>
        <fullName evidence="3">Guanylate cyclase domain-containing protein</fullName>
    </recommendedName>
</protein>
<gene>
    <name evidence="1" type="ORF">psyc5s11_30560</name>
</gene>
<dbReference type="EMBL" id="AP024849">
    <property type="protein sequence ID" value="BCZ46989.1"/>
    <property type="molecule type" value="Genomic_DNA"/>
</dbReference>
<proteinExistence type="predicted"/>
<reference evidence="2" key="1">
    <citation type="submission" date="2021-07" db="EMBL/GenBank/DDBJ databases">
        <title>Complete genome sequencing of a Clostridium isolate.</title>
        <authorList>
            <person name="Ueki A."/>
            <person name="Tonouchi A."/>
        </authorList>
    </citation>
    <scope>NUCLEOTIDE SEQUENCE [LARGE SCALE GENOMIC DNA]</scope>
    <source>
        <strain evidence="2">C5S11</strain>
    </source>
</reference>
<dbReference type="Proteomes" id="UP000824633">
    <property type="component" value="Chromosome"/>
</dbReference>
<organism evidence="1 2">
    <name type="scientific">Clostridium gelidum</name>
    <dbReference type="NCBI Taxonomy" id="704125"/>
    <lineage>
        <taxon>Bacteria</taxon>
        <taxon>Bacillati</taxon>
        <taxon>Bacillota</taxon>
        <taxon>Clostridia</taxon>
        <taxon>Eubacteriales</taxon>
        <taxon>Clostridiaceae</taxon>
        <taxon>Clostridium</taxon>
    </lineage>
</organism>
<evidence type="ECO:0000313" key="2">
    <source>
        <dbReference type="Proteomes" id="UP000824633"/>
    </source>
</evidence>
<dbReference type="RefSeq" id="WP_224033382.1">
    <property type="nucleotide sequence ID" value="NZ_AP024849.1"/>
</dbReference>
<accession>A0ABM7T7Q9</accession>
<evidence type="ECO:0008006" key="3">
    <source>
        <dbReference type="Google" id="ProtNLM"/>
    </source>
</evidence>
<name>A0ABM7T7Q9_9CLOT</name>
<sequence>MENAKDYEKRIVVFMDILGFKEHIKATEEEKNKKKIFRVMNYIKNVESDNYKETISLADIGREVTVFSDSIVISYLADVQSCVYYILIDIIHIQLELAVEGIIVRGGIALGELYHKQNIIFGPAMLKAYKLESKYAIYPRIIFTEDLIKYGIEHHISANSPEQELEYLLKIIDEDKDGYYYTNFLLQYGELDELEYYYKILDVLRKLIVETINNSSDKNVIKKYKWLKKYYNRSIKKSLNNKGITKYKIK</sequence>
<evidence type="ECO:0000313" key="1">
    <source>
        <dbReference type="EMBL" id="BCZ46989.1"/>
    </source>
</evidence>